<evidence type="ECO:0000259" key="2">
    <source>
        <dbReference type="PROSITE" id="PS50011"/>
    </source>
</evidence>
<dbReference type="Proteomes" id="UP001470230">
    <property type="component" value="Unassembled WGS sequence"/>
</dbReference>
<keyword evidence="3" id="KW-0418">Kinase</keyword>
<dbReference type="EMBL" id="JAPFFF010000048">
    <property type="protein sequence ID" value="KAK8840238.1"/>
    <property type="molecule type" value="Genomic_DNA"/>
</dbReference>
<dbReference type="Pfam" id="PF00069">
    <property type="entry name" value="Pkinase"/>
    <property type="match status" value="1"/>
</dbReference>
<dbReference type="InterPro" id="IPR019734">
    <property type="entry name" value="TPR_rpt"/>
</dbReference>
<dbReference type="PANTHER" id="PTHR11102:SF147">
    <property type="entry name" value="SEL1L ADAPTOR SUBUNIT OF ERAD E3 UBIQUITIN LIGASE"/>
    <property type="match status" value="1"/>
</dbReference>
<dbReference type="SMART" id="SM00220">
    <property type="entry name" value="S_TKc"/>
    <property type="match status" value="1"/>
</dbReference>
<dbReference type="SMART" id="SM00028">
    <property type="entry name" value="TPR"/>
    <property type="match status" value="6"/>
</dbReference>
<comment type="similarity">
    <text evidence="1">Belongs to the sel-1 family.</text>
</comment>
<evidence type="ECO:0000313" key="4">
    <source>
        <dbReference type="Proteomes" id="UP001470230"/>
    </source>
</evidence>
<evidence type="ECO:0000313" key="3">
    <source>
        <dbReference type="EMBL" id="KAK8840238.1"/>
    </source>
</evidence>
<keyword evidence="4" id="KW-1185">Reference proteome</keyword>
<accession>A0ABR2H206</accession>
<organism evidence="3 4">
    <name type="scientific">Tritrichomonas musculus</name>
    <dbReference type="NCBI Taxonomy" id="1915356"/>
    <lineage>
        <taxon>Eukaryota</taxon>
        <taxon>Metamonada</taxon>
        <taxon>Parabasalia</taxon>
        <taxon>Tritrichomonadida</taxon>
        <taxon>Tritrichomonadidae</taxon>
        <taxon>Tritrichomonas</taxon>
    </lineage>
</organism>
<dbReference type="InterPro" id="IPR011990">
    <property type="entry name" value="TPR-like_helical_dom_sf"/>
</dbReference>
<dbReference type="SUPFAM" id="SSF56112">
    <property type="entry name" value="Protein kinase-like (PK-like)"/>
    <property type="match status" value="1"/>
</dbReference>
<dbReference type="InterPro" id="IPR006597">
    <property type="entry name" value="Sel1-like"/>
</dbReference>
<protein>
    <submittedName>
        <fullName evidence="3">Protein serine/threonine kinase activity protein</fullName>
    </submittedName>
</protein>
<name>A0ABR2H206_9EUKA</name>
<dbReference type="SMART" id="SM00671">
    <property type="entry name" value="SEL1"/>
    <property type="match status" value="21"/>
</dbReference>
<reference evidence="3 4" key="1">
    <citation type="submission" date="2024-04" db="EMBL/GenBank/DDBJ databases">
        <title>Tritrichomonas musculus Genome.</title>
        <authorList>
            <person name="Alves-Ferreira E."/>
            <person name="Grigg M."/>
            <person name="Lorenzi H."/>
            <person name="Galac M."/>
        </authorList>
    </citation>
    <scope>NUCLEOTIDE SEQUENCE [LARGE SCALE GENOMIC DNA]</scope>
    <source>
        <strain evidence="3 4">EAF2021</strain>
    </source>
</reference>
<dbReference type="InterPro" id="IPR000719">
    <property type="entry name" value="Prot_kinase_dom"/>
</dbReference>
<dbReference type="PROSITE" id="PS50011">
    <property type="entry name" value="PROTEIN_KINASE_DOM"/>
    <property type="match status" value="1"/>
</dbReference>
<feature type="domain" description="Protein kinase" evidence="2">
    <location>
        <begin position="288"/>
        <end position="546"/>
    </location>
</feature>
<dbReference type="GO" id="GO:0016301">
    <property type="term" value="F:kinase activity"/>
    <property type="evidence" value="ECO:0007669"/>
    <property type="project" value="UniProtKB-KW"/>
</dbReference>
<dbReference type="Gene3D" id="1.10.510.10">
    <property type="entry name" value="Transferase(Phosphotransferase) domain 1"/>
    <property type="match status" value="1"/>
</dbReference>
<dbReference type="PROSITE" id="PS00108">
    <property type="entry name" value="PROTEIN_KINASE_ST"/>
    <property type="match status" value="1"/>
</dbReference>
<dbReference type="Gene3D" id="1.25.40.10">
    <property type="entry name" value="Tetratricopeptide repeat domain"/>
    <property type="match status" value="5"/>
</dbReference>
<sequence>MQKISFELININLDDTIERIYSGFSFYFVEAQADIEVVFYDFIKKCKFMTFSILYEFDTKKILTSINDSTINFETSSFPNIVNAIFCTEEKCIIIQKINMMILKKIIKKLEENDIITLNASSDSFLIDMENNSQISEELSNFLDKYDKKIRKNQFVRITIRSIMSYMIRRYFQPTNNFNNNNFFEFGDPSNTKEKNLKSEFYKFFQTSSTNDDENINLNEKSDTLSSKDKCEDINLNEKSDTLSSKDKCEDINLNEKSDTLSSKDKCEDINLNENTLENFMKSDFIILRKIYNNNNFTFNLVFHMKTFHIFMQKEINDNIKNPDIIMKNEIYFCQNYSHRCFTPFYGFLRDRSHNIIGFIYKYLCNGSLKAFIESDHKNYDELFQLNAISRISQGINYIHSNSLIYRDLKPLNILLDNDFIPYIIDFETIRHPFDSNESPDICMTSDIGCQLYSSPEQNKFSNSNVSYPSDIYSFGLVVYFILEKKDLLSDINSLMNSDFVEKIKFINSSINMQNLIKNCLKYDPGMRISIKDIMKILEKEISSFLILEKYVLKDEASMNISNIIQFLYENSLLLNDIQTSDEKIENILKISFFQKLFSVKKNESLFYYLLGKYYFHGLNQKQDIIKAKKYFELSAKHNNPDALFFLGELYYNGNTVKQDYLKAKEYYELAAKQNHSDALFNLGGLYYDGFGVEKDYLKAKEYYELAAKQNNSNALLNLGCLYYDGFGVEKDYLKAKEYFELSSKLNNSNANVNLGYYYFDGKEGEKNINKALKYFEMAAKQKNTKAMVFLGIQYSEGTIFERNYLKAKEYFENAAKLNDPYALMRLGSFYEYNILFEQDYSKAKEYYELAAKQNYPFAFAFLGFLYKEGKGVKQDYLKAKEYFELGAEQSNSTALLGLGSLYLDGLGVKQNYATAKYYIELSAMQNNLNALLSLGNMYIKGIGVEQNIKKGIKYIELSANQNNADAQLVLGNHYYLGDCVKKDYKKAMEYFKLAAKQNNSDAFLSLGNIYYNGNGVKQNFETAKNYYELAAKQNNSNAFLNLGHMYFNGESVKKDHYKAMEYYELSAKQKNKNALFSLGYMYLYGFGTPKDYLKAKDIFEQLAKLNNSNGLDHLGLMYENGYGVKQDYLKAKEYYELAANSGNSRSYVRLGDLFFCGKGVNVDYLKAKEYYEKASMFHNSNAEFKIGFFYLNGFGVNKSLLKAQEYLELSASKNNAKALFILACCYSEGNEFEINLTKSIDYFQKCSQIQIETVITNDPDLKVPIARYSSVNEFKYLSMNNLGLLYITASQDIEKGIEYIKESAFAEFPFAQNNYGIIFQFYLNKIENAQHMYGRASEHNFSLSEFNIGHMFEKDNNIKEAIKYYIKASNDENKPLEFHGKYHLDKRLLLSNIFIICLTNLKLVLYYLTEEENYIESEYYFVKSLCKLIFMTGLTPQYRFQFQFDRNNSNNIFIYIKKFILYSPCFSLFNQPNLPEDLVWNEEFEDYNSSMPVHDDLQSDIICSPLKLFSLMINDSFLKNSFVDQIKDIIVTMEKILYAPPYCILFGRISIEHFKIKKQINTLKDVNNQFYEGLNINSIE</sequence>
<dbReference type="SUPFAM" id="SSF81901">
    <property type="entry name" value="HCP-like"/>
    <property type="match status" value="5"/>
</dbReference>
<keyword evidence="3" id="KW-0808">Transferase</keyword>
<comment type="caution">
    <text evidence="3">The sequence shown here is derived from an EMBL/GenBank/DDBJ whole genome shotgun (WGS) entry which is preliminary data.</text>
</comment>
<dbReference type="InterPro" id="IPR050767">
    <property type="entry name" value="Sel1_AlgK"/>
</dbReference>
<gene>
    <name evidence="3" type="ORF">M9Y10_031183</name>
</gene>
<dbReference type="InterPro" id="IPR008271">
    <property type="entry name" value="Ser/Thr_kinase_AS"/>
</dbReference>
<dbReference type="PANTHER" id="PTHR11102">
    <property type="entry name" value="SEL-1-LIKE PROTEIN"/>
    <property type="match status" value="1"/>
</dbReference>
<dbReference type="Pfam" id="PF08238">
    <property type="entry name" value="Sel1"/>
    <property type="match status" value="20"/>
</dbReference>
<dbReference type="InterPro" id="IPR011009">
    <property type="entry name" value="Kinase-like_dom_sf"/>
</dbReference>
<evidence type="ECO:0000256" key="1">
    <source>
        <dbReference type="ARBA" id="ARBA00038101"/>
    </source>
</evidence>
<proteinExistence type="inferred from homology"/>